<sequence length="55" mass="6129">MAGEQESLLSKGRYLLLKGSFCFANVNGYCMRAGEMESPPIGYRLTVSREGFSIY</sequence>
<dbReference type="STRING" id="246194.CHY_1842"/>
<protein>
    <submittedName>
        <fullName evidence="1">Uncharacterized protein</fullName>
    </submittedName>
</protein>
<dbReference type="AlphaFoldDB" id="Q3AB22"/>
<dbReference type="KEGG" id="chy:CHY_1842"/>
<evidence type="ECO:0000313" key="2">
    <source>
        <dbReference type="Proteomes" id="UP000002706"/>
    </source>
</evidence>
<accession>Q3AB22</accession>
<organism evidence="1 2">
    <name type="scientific">Carboxydothermus hydrogenoformans (strain ATCC BAA-161 / DSM 6008 / Z-2901)</name>
    <dbReference type="NCBI Taxonomy" id="246194"/>
    <lineage>
        <taxon>Bacteria</taxon>
        <taxon>Bacillati</taxon>
        <taxon>Bacillota</taxon>
        <taxon>Clostridia</taxon>
        <taxon>Thermoanaerobacterales</taxon>
        <taxon>Thermoanaerobacteraceae</taxon>
        <taxon>Carboxydothermus</taxon>
    </lineage>
</organism>
<proteinExistence type="predicted"/>
<dbReference type="InParanoid" id="Q3AB22"/>
<name>Q3AB22_CARHZ</name>
<evidence type="ECO:0000313" key="1">
    <source>
        <dbReference type="EMBL" id="ABB15089.1"/>
    </source>
</evidence>
<dbReference type="HOGENOM" id="CLU_3023588_0_0_9"/>
<keyword evidence="2" id="KW-1185">Reference proteome</keyword>
<dbReference type="Proteomes" id="UP000002706">
    <property type="component" value="Chromosome"/>
</dbReference>
<reference evidence="1 2" key="1">
    <citation type="journal article" date="2005" name="PLoS Genet.">
        <title>Life in hot carbon monoxide: the complete genome sequence of Carboxydothermus hydrogenoformans Z-2901.</title>
        <authorList>
            <person name="Wu M."/>
            <person name="Ren Q."/>
            <person name="Durkin A.S."/>
            <person name="Daugherty S.C."/>
            <person name="Brinkac L.M."/>
            <person name="Dodson R.J."/>
            <person name="Madupu R."/>
            <person name="Sullivan S.A."/>
            <person name="Kolonay J.F."/>
            <person name="Haft D.H."/>
            <person name="Nelson W.C."/>
            <person name="Tallon L.J."/>
            <person name="Jones K.M."/>
            <person name="Ulrich L.E."/>
            <person name="Gonzalez J.M."/>
            <person name="Zhulin I.B."/>
            <person name="Robb F.T."/>
            <person name="Eisen J.A."/>
        </authorList>
    </citation>
    <scope>NUCLEOTIDE SEQUENCE [LARGE SCALE GENOMIC DNA]</scope>
    <source>
        <strain evidence="2">ATCC BAA-161 / DSM 6008 / Z-2901</strain>
    </source>
</reference>
<dbReference type="EMBL" id="CP000141">
    <property type="protein sequence ID" value="ABB15089.1"/>
    <property type="molecule type" value="Genomic_DNA"/>
</dbReference>
<gene>
    <name evidence="1" type="ordered locus">CHY_1842</name>
</gene>